<proteinExistence type="predicted"/>
<accession>A0A0E9TSD4</accession>
<reference evidence="1" key="2">
    <citation type="journal article" date="2015" name="Fish Shellfish Immunol.">
        <title>Early steps in the European eel (Anguilla anguilla)-Vibrio vulnificus interaction in the gills: Role of the RtxA13 toxin.</title>
        <authorList>
            <person name="Callol A."/>
            <person name="Pajuelo D."/>
            <person name="Ebbesson L."/>
            <person name="Teles M."/>
            <person name="MacKenzie S."/>
            <person name="Amaro C."/>
        </authorList>
    </citation>
    <scope>NUCLEOTIDE SEQUENCE</scope>
</reference>
<dbReference type="AlphaFoldDB" id="A0A0E9TSD4"/>
<protein>
    <submittedName>
        <fullName evidence="1">Uncharacterized protein</fullName>
    </submittedName>
</protein>
<name>A0A0E9TSD4_ANGAN</name>
<sequence length="42" mass="4971">MENPCSVTHQFLSHVNYRCERLREVDPQADHEYITLSGRKPL</sequence>
<organism evidence="1">
    <name type="scientific">Anguilla anguilla</name>
    <name type="common">European freshwater eel</name>
    <name type="synonym">Muraena anguilla</name>
    <dbReference type="NCBI Taxonomy" id="7936"/>
    <lineage>
        <taxon>Eukaryota</taxon>
        <taxon>Metazoa</taxon>
        <taxon>Chordata</taxon>
        <taxon>Craniata</taxon>
        <taxon>Vertebrata</taxon>
        <taxon>Euteleostomi</taxon>
        <taxon>Actinopterygii</taxon>
        <taxon>Neopterygii</taxon>
        <taxon>Teleostei</taxon>
        <taxon>Anguilliformes</taxon>
        <taxon>Anguillidae</taxon>
        <taxon>Anguilla</taxon>
    </lineage>
</organism>
<evidence type="ECO:0000313" key="1">
    <source>
        <dbReference type="EMBL" id="JAH56466.1"/>
    </source>
</evidence>
<dbReference type="EMBL" id="GBXM01052111">
    <property type="protein sequence ID" value="JAH56466.1"/>
    <property type="molecule type" value="Transcribed_RNA"/>
</dbReference>
<reference evidence="1" key="1">
    <citation type="submission" date="2014-11" db="EMBL/GenBank/DDBJ databases">
        <authorList>
            <person name="Amaro Gonzalez C."/>
        </authorList>
    </citation>
    <scope>NUCLEOTIDE SEQUENCE</scope>
</reference>